<dbReference type="GO" id="GO:0034194">
    <property type="term" value="P:D-galactonate catabolic process"/>
    <property type="evidence" value="ECO:0007669"/>
    <property type="project" value="InterPro"/>
</dbReference>
<dbReference type="RefSeq" id="WP_085824669.1">
    <property type="nucleotide sequence ID" value="NZ_FWFP01000016.1"/>
</dbReference>
<accession>A0A1X7ACH5</accession>
<keyword evidence="2" id="KW-1185">Reference proteome</keyword>
<dbReference type="Gene3D" id="3.30.420.300">
    <property type="entry name" value="2-keto-3-deoxy-galactonokinase, substrate binding domain"/>
    <property type="match status" value="1"/>
</dbReference>
<dbReference type="AlphaFoldDB" id="A0A1X7ACH5"/>
<dbReference type="EMBL" id="FWFP01000016">
    <property type="protein sequence ID" value="SLN75565.1"/>
    <property type="molecule type" value="Genomic_DNA"/>
</dbReference>
<dbReference type="InterPro" id="IPR007729">
    <property type="entry name" value="DGOK"/>
</dbReference>
<dbReference type="OrthoDB" id="256574at2"/>
<sequence>MSHPSLIAVDWGTTGFRLWVLDSCGNTLASIDGPFGMSNLEPSDFGRVLEESLNELGIGQDVPAIICGMAGAAQGWCEAPYLLAPTRLDELGAGAIRVSNTSREVCILPGVKQQSPANVMRGEETQIAGLIHLVPDFHGIVCLPGTHTKWVRVADGAIIEFETCMTGEQFAFLSKASVLSHSMPDDGWSDCAFQAAIRLVADDPAAVPRRLFAIRADMLVAKQTSAQARATLSGLLIGQEFMAVRQYWLDQTVTLIGVSALCELYLTALDIMGASGRVVEVSEITLRGLTAAYQHQQDGIGV</sequence>
<protein>
    <submittedName>
        <fullName evidence="1">2-keto-3-deoxy-galactonokinase</fullName>
    </submittedName>
</protein>
<keyword evidence="1" id="KW-0418">Kinase</keyword>
<evidence type="ECO:0000313" key="2">
    <source>
        <dbReference type="Proteomes" id="UP000193778"/>
    </source>
</evidence>
<keyword evidence="1" id="KW-0808">Transferase</keyword>
<proteinExistence type="predicted"/>
<dbReference type="Gene3D" id="3.30.420.310">
    <property type="entry name" value="2-keto-3-deoxy-galactonokinase, C-terminal domain"/>
    <property type="match status" value="1"/>
</dbReference>
<gene>
    <name evidence="1" type="ORF">RUM8411_04226</name>
</gene>
<organism evidence="1 2">
    <name type="scientific">Ruegeria meonggei</name>
    <dbReference type="NCBI Taxonomy" id="1446476"/>
    <lineage>
        <taxon>Bacteria</taxon>
        <taxon>Pseudomonadati</taxon>
        <taxon>Pseudomonadota</taxon>
        <taxon>Alphaproteobacteria</taxon>
        <taxon>Rhodobacterales</taxon>
        <taxon>Roseobacteraceae</taxon>
        <taxon>Ruegeria</taxon>
    </lineage>
</organism>
<name>A0A1X7ACH5_9RHOB</name>
<evidence type="ECO:0000313" key="1">
    <source>
        <dbReference type="EMBL" id="SLN75565.1"/>
    </source>
</evidence>
<dbReference type="Pfam" id="PF05035">
    <property type="entry name" value="DGOK"/>
    <property type="match status" value="1"/>
</dbReference>
<dbReference type="InterPro" id="IPR042257">
    <property type="entry name" value="DGOK_C"/>
</dbReference>
<dbReference type="InterPro" id="IPR042258">
    <property type="entry name" value="DGOK_N"/>
</dbReference>
<dbReference type="SUPFAM" id="SSF53067">
    <property type="entry name" value="Actin-like ATPase domain"/>
    <property type="match status" value="1"/>
</dbReference>
<dbReference type="GO" id="GO:0008671">
    <property type="term" value="F:2-dehydro-3-deoxygalactonokinase activity"/>
    <property type="evidence" value="ECO:0007669"/>
    <property type="project" value="InterPro"/>
</dbReference>
<dbReference type="Proteomes" id="UP000193778">
    <property type="component" value="Unassembled WGS sequence"/>
</dbReference>
<reference evidence="2" key="1">
    <citation type="submission" date="2017-03" db="EMBL/GenBank/DDBJ databases">
        <authorList>
            <person name="Rodrigo-Torres L."/>
            <person name="Arahal R.D."/>
            <person name="Lucena T."/>
        </authorList>
    </citation>
    <scope>NUCLEOTIDE SEQUENCE [LARGE SCALE GENOMIC DNA]</scope>
    <source>
        <strain evidence="2">CECT 8411</strain>
    </source>
</reference>
<dbReference type="InterPro" id="IPR043129">
    <property type="entry name" value="ATPase_NBD"/>
</dbReference>